<comment type="caution">
    <text evidence="1">The sequence shown here is derived from an EMBL/GenBank/DDBJ whole genome shotgun (WGS) entry which is preliminary data.</text>
</comment>
<proteinExistence type="predicted"/>
<organism evidence="1 2">
    <name type="scientific">Bacteroides ovatus</name>
    <dbReference type="NCBI Taxonomy" id="28116"/>
    <lineage>
        <taxon>Bacteria</taxon>
        <taxon>Pseudomonadati</taxon>
        <taxon>Bacteroidota</taxon>
        <taxon>Bacteroidia</taxon>
        <taxon>Bacteroidales</taxon>
        <taxon>Bacteroidaceae</taxon>
        <taxon>Bacteroides</taxon>
    </lineage>
</organism>
<dbReference type="AlphaFoldDB" id="A0A7J4Y4A8"/>
<reference evidence="1 2" key="1">
    <citation type="journal article" date="2019" name="Nat. Med.">
        <title>A library of human gut bacterial isolates paired with longitudinal multiomics data enables mechanistic microbiome research.</title>
        <authorList>
            <person name="Poyet M."/>
            <person name="Groussin M."/>
            <person name="Gibbons S.M."/>
            <person name="Avila-Pacheco J."/>
            <person name="Jiang X."/>
            <person name="Kearney S.M."/>
            <person name="Perrotta A.R."/>
            <person name="Berdy B."/>
            <person name="Zhao S."/>
            <person name="Lieberman T.D."/>
            <person name="Swanson P.K."/>
            <person name="Smith M."/>
            <person name="Roesemann S."/>
            <person name="Alexander J.E."/>
            <person name="Rich S.A."/>
            <person name="Livny J."/>
            <person name="Vlamakis H."/>
            <person name="Clish C."/>
            <person name="Bullock K."/>
            <person name="Deik A."/>
            <person name="Scott J."/>
            <person name="Pierce K.A."/>
            <person name="Xavier R.J."/>
            <person name="Alm E.J."/>
        </authorList>
    </citation>
    <scope>NUCLEOTIDE SEQUENCE [LARGE SCALE GENOMIC DNA]</scope>
    <source>
        <strain evidence="1 2">BIOML-A15</strain>
    </source>
</reference>
<evidence type="ECO:0000313" key="2">
    <source>
        <dbReference type="Proteomes" id="UP000424805"/>
    </source>
</evidence>
<protein>
    <submittedName>
        <fullName evidence="1">Uncharacterized protein</fullName>
    </submittedName>
</protein>
<evidence type="ECO:0000313" key="1">
    <source>
        <dbReference type="EMBL" id="KAA4630669.1"/>
    </source>
</evidence>
<sequence>MKKIGRLKLDVLAERMSQINKDDLYSFVGGQSTYTIEEYYEMVANGTWNGGFVKGWGYTNPDTIIDGKNPSYSFYRYHADGNHKVMYESGYGAGYSGSTYYYIMNQIGYSMSGDHDGSPNMDLYYWLRGYEDGKSDREEGYRSYY</sequence>
<name>A0A7J4Y4A8_BACOV</name>
<dbReference type="EMBL" id="VWFP01000001">
    <property type="protein sequence ID" value="KAA4630669.1"/>
    <property type="molecule type" value="Genomic_DNA"/>
</dbReference>
<accession>A0A7J4Y4A8</accession>
<gene>
    <name evidence="1" type="ORF">F3B90_02610</name>
</gene>
<dbReference type="Proteomes" id="UP000424805">
    <property type="component" value="Unassembled WGS sequence"/>
</dbReference>